<dbReference type="EMBL" id="CP138900">
    <property type="protein sequence ID" value="WPK27687.1"/>
    <property type="molecule type" value="Genomic_DNA"/>
</dbReference>
<dbReference type="InterPro" id="IPR008254">
    <property type="entry name" value="Flavodoxin/NO_synth"/>
</dbReference>
<sequence>MKVAVLYYSTYGHLVGLAELVRDGVIKSGAASQADIYQIPETLSDEVLQKMHAGAKADYPVATLDTLEEYDAFLFGIPTRFGSMPAQWKTFWDNTGGLWQKGALHSKPAGIFVSTGTPGGGQEVTVRNSLSVLVHHGMIYVPLGYANAFAQITNLDEIHGSSPWGAGAFAGADGSRQPSALELEIARIQGESFAQSAAKFVLKPDSQAKPVPRETEEKIASKTETETEKPEPAASRATQRKAESPVKEDTSCGVKCVIM</sequence>
<dbReference type="RefSeq" id="XP_062880064.1">
    <property type="nucleotide sequence ID" value="XM_063023994.1"/>
</dbReference>
<dbReference type="InterPro" id="IPR010089">
    <property type="entry name" value="Flavoprotein_WrbA-like"/>
</dbReference>
<feature type="compositionally biased region" description="Basic and acidic residues" evidence="4">
    <location>
        <begin position="240"/>
        <end position="250"/>
    </location>
</feature>
<dbReference type="NCBIfam" id="NF002999">
    <property type="entry name" value="PRK03767.1"/>
    <property type="match status" value="1"/>
</dbReference>
<dbReference type="NCBIfam" id="TIGR01755">
    <property type="entry name" value="flav_wrbA"/>
    <property type="match status" value="1"/>
</dbReference>
<comment type="subcellular location">
    <subcellularLocation>
        <location evidence="1">Cell membrane</location>
        <topology evidence="1">Peripheral membrane protein</topology>
    </subcellularLocation>
</comment>
<dbReference type="GO" id="GO:0034599">
    <property type="term" value="P:cellular response to oxidative stress"/>
    <property type="evidence" value="ECO:0007669"/>
    <property type="project" value="UniProtKB-ARBA"/>
</dbReference>
<dbReference type="PANTHER" id="PTHR30546">
    <property type="entry name" value="FLAVODOXIN-RELATED PROTEIN WRBA-RELATED"/>
    <property type="match status" value="1"/>
</dbReference>
<protein>
    <recommendedName>
        <fullName evidence="5">Flavodoxin-like domain-containing protein</fullName>
    </recommendedName>
</protein>
<dbReference type="GeneID" id="88176143"/>
<comment type="similarity">
    <text evidence="2">Belongs to the WrbA family.</text>
</comment>
<evidence type="ECO:0000256" key="1">
    <source>
        <dbReference type="ARBA" id="ARBA00004202"/>
    </source>
</evidence>
<dbReference type="GO" id="GO:0005886">
    <property type="term" value="C:plasma membrane"/>
    <property type="evidence" value="ECO:0007669"/>
    <property type="project" value="UniProtKB-SubCell"/>
</dbReference>
<dbReference type="Gene3D" id="3.40.50.360">
    <property type="match status" value="1"/>
</dbReference>
<name>A0AAX4HHM4_9ASCO</name>
<evidence type="ECO:0000313" key="6">
    <source>
        <dbReference type="EMBL" id="WPK27687.1"/>
    </source>
</evidence>
<organism evidence="6 7">
    <name type="scientific">Australozyma saopauloensis</name>
    <dbReference type="NCBI Taxonomy" id="291208"/>
    <lineage>
        <taxon>Eukaryota</taxon>
        <taxon>Fungi</taxon>
        <taxon>Dikarya</taxon>
        <taxon>Ascomycota</taxon>
        <taxon>Saccharomycotina</taxon>
        <taxon>Pichiomycetes</taxon>
        <taxon>Metschnikowiaceae</taxon>
        <taxon>Australozyma</taxon>
    </lineage>
</organism>
<dbReference type="PROSITE" id="PS50902">
    <property type="entry name" value="FLAVODOXIN_LIKE"/>
    <property type="match status" value="1"/>
</dbReference>
<proteinExistence type="inferred from homology"/>
<dbReference type="Pfam" id="PF03358">
    <property type="entry name" value="FMN_red"/>
    <property type="match status" value="1"/>
</dbReference>
<evidence type="ECO:0000256" key="4">
    <source>
        <dbReference type="SAM" id="MobiDB-lite"/>
    </source>
</evidence>
<evidence type="ECO:0000313" key="7">
    <source>
        <dbReference type="Proteomes" id="UP001338582"/>
    </source>
</evidence>
<feature type="domain" description="Flavodoxin-like" evidence="5">
    <location>
        <begin position="3"/>
        <end position="193"/>
    </location>
</feature>
<dbReference type="InterPro" id="IPR005025">
    <property type="entry name" value="FMN_Rdtase-like_dom"/>
</dbReference>
<reference evidence="6 7" key="1">
    <citation type="submission" date="2023-10" db="EMBL/GenBank/DDBJ databases">
        <title>Draft Genome Sequence of Candida saopaulonensis from a very Premature Infant with Sepsis.</title>
        <authorList>
            <person name="Ning Y."/>
            <person name="Dai R."/>
            <person name="Xiao M."/>
            <person name="Xu Y."/>
            <person name="Yan Q."/>
            <person name="Zhang L."/>
        </authorList>
    </citation>
    <scope>NUCLEOTIDE SEQUENCE [LARGE SCALE GENOMIC DNA]</scope>
    <source>
        <strain evidence="6 7">19XY460</strain>
    </source>
</reference>
<dbReference type="FunFam" id="3.40.50.360:FF:000001">
    <property type="entry name" value="NAD(P)H dehydrogenase (Quinone) FQR1-like"/>
    <property type="match status" value="1"/>
</dbReference>
<dbReference type="PANTHER" id="PTHR30546:SF23">
    <property type="entry name" value="FLAVOPROTEIN-LIKE PROTEIN YCP4-RELATED"/>
    <property type="match status" value="1"/>
</dbReference>
<feature type="region of interest" description="Disordered" evidence="4">
    <location>
        <begin position="204"/>
        <end position="253"/>
    </location>
</feature>
<accession>A0AAX4HHM4</accession>
<gene>
    <name evidence="6" type="ORF">PUMCH_005084</name>
</gene>
<evidence type="ECO:0000259" key="5">
    <source>
        <dbReference type="PROSITE" id="PS50902"/>
    </source>
</evidence>
<feature type="compositionally biased region" description="Basic and acidic residues" evidence="4">
    <location>
        <begin position="211"/>
        <end position="231"/>
    </location>
</feature>
<dbReference type="Proteomes" id="UP001338582">
    <property type="component" value="Chromosome 7"/>
</dbReference>
<dbReference type="GO" id="GO:0010181">
    <property type="term" value="F:FMN binding"/>
    <property type="evidence" value="ECO:0007669"/>
    <property type="project" value="InterPro"/>
</dbReference>
<dbReference type="AlphaFoldDB" id="A0AAX4HHM4"/>
<comment type="function">
    <text evidence="3">Flavodoxin-like protein (FLP) that plays a role in cell wall integrity, oxidative stress protection and virulence. FLPs act as NAD(P)H quinone oxidoreductases. Reduces ubiquinone (coenzyme Q), enabling it to serve as an antioxidant in the membrane.</text>
</comment>
<keyword evidence="7" id="KW-1185">Reference proteome</keyword>
<dbReference type="InterPro" id="IPR029039">
    <property type="entry name" value="Flavoprotein-like_sf"/>
</dbReference>
<dbReference type="KEGG" id="asau:88176143"/>
<dbReference type="GO" id="GO:0003955">
    <property type="term" value="F:NAD(P)H dehydrogenase (quinone) activity"/>
    <property type="evidence" value="ECO:0007669"/>
    <property type="project" value="InterPro"/>
</dbReference>
<evidence type="ECO:0000256" key="3">
    <source>
        <dbReference type="ARBA" id="ARBA00053955"/>
    </source>
</evidence>
<evidence type="ECO:0000256" key="2">
    <source>
        <dbReference type="ARBA" id="ARBA00006961"/>
    </source>
</evidence>
<dbReference type="SUPFAM" id="SSF52218">
    <property type="entry name" value="Flavoproteins"/>
    <property type="match status" value="1"/>
</dbReference>